<gene>
    <name evidence="2" type="ORF">RFM68_30530</name>
</gene>
<sequence>MHEARHLPIAAGALRLPAVPFALATLLGAMLWNAGFLLAGYAMRGGVHDLPTVAFRIMAIVLALEVAFLVALRSHWRRVRPAGG</sequence>
<protein>
    <recommendedName>
        <fullName evidence="4">EamA domain-containing protein</fullName>
    </recommendedName>
</protein>
<dbReference type="RefSeq" id="WP_320236701.1">
    <property type="nucleotide sequence ID" value="NZ_JAVIJF010000031.1"/>
</dbReference>
<dbReference type="Proteomes" id="UP001276840">
    <property type="component" value="Unassembled WGS sequence"/>
</dbReference>
<accession>A0ABU4ZTX1</accession>
<keyword evidence="1" id="KW-1133">Transmembrane helix</keyword>
<reference evidence="2 3" key="1">
    <citation type="submission" date="2023-08" db="EMBL/GenBank/DDBJ databases">
        <title>Implementing the SeqCode for naming new Mesorhizobium species isolated from Vachellia karroo root nodules.</title>
        <authorList>
            <person name="Van Lill M."/>
        </authorList>
    </citation>
    <scope>NUCLEOTIDE SEQUENCE [LARGE SCALE GENOMIC DNA]</scope>
    <source>
        <strain evidence="2 3">MSK 1335</strain>
    </source>
</reference>
<keyword evidence="3" id="KW-1185">Reference proteome</keyword>
<evidence type="ECO:0000256" key="1">
    <source>
        <dbReference type="SAM" id="Phobius"/>
    </source>
</evidence>
<proteinExistence type="predicted"/>
<keyword evidence="1" id="KW-0472">Membrane</keyword>
<name>A0ABU4ZTX1_9HYPH</name>
<evidence type="ECO:0000313" key="2">
    <source>
        <dbReference type="EMBL" id="MDX8528815.1"/>
    </source>
</evidence>
<feature type="transmembrane region" description="Helical" evidence="1">
    <location>
        <begin position="53"/>
        <end position="72"/>
    </location>
</feature>
<dbReference type="EMBL" id="JAVIJF010000031">
    <property type="protein sequence ID" value="MDX8528815.1"/>
    <property type="molecule type" value="Genomic_DNA"/>
</dbReference>
<organism evidence="2 3">
    <name type="scientific">Mesorhizobium montanum</name>
    <dbReference type="NCBI Taxonomy" id="3072323"/>
    <lineage>
        <taxon>Bacteria</taxon>
        <taxon>Pseudomonadati</taxon>
        <taxon>Pseudomonadota</taxon>
        <taxon>Alphaproteobacteria</taxon>
        <taxon>Hyphomicrobiales</taxon>
        <taxon>Phyllobacteriaceae</taxon>
        <taxon>Mesorhizobium</taxon>
    </lineage>
</organism>
<feature type="transmembrane region" description="Helical" evidence="1">
    <location>
        <begin position="21"/>
        <end position="41"/>
    </location>
</feature>
<evidence type="ECO:0000313" key="3">
    <source>
        <dbReference type="Proteomes" id="UP001276840"/>
    </source>
</evidence>
<comment type="caution">
    <text evidence="2">The sequence shown here is derived from an EMBL/GenBank/DDBJ whole genome shotgun (WGS) entry which is preliminary data.</text>
</comment>
<keyword evidence="1" id="KW-0812">Transmembrane</keyword>
<evidence type="ECO:0008006" key="4">
    <source>
        <dbReference type="Google" id="ProtNLM"/>
    </source>
</evidence>